<evidence type="ECO:0000313" key="7">
    <source>
        <dbReference type="EMBL" id="MDT8759657.1"/>
    </source>
</evidence>
<evidence type="ECO:0000256" key="1">
    <source>
        <dbReference type="ARBA" id="ARBA00001966"/>
    </source>
</evidence>
<evidence type="ECO:0000259" key="6">
    <source>
        <dbReference type="Pfam" id="PF04055"/>
    </source>
</evidence>
<gene>
    <name evidence="7" type="ORF">MZO42_13205</name>
</gene>
<name>A0ABU3N550_9SPHN</name>
<keyword evidence="3" id="KW-0479">Metal-binding</keyword>
<evidence type="ECO:0000256" key="4">
    <source>
        <dbReference type="ARBA" id="ARBA00023004"/>
    </source>
</evidence>
<sequence length="525" mass="58763">MDGGADRSLGDGLAPATQVKGYRRENERLRALYNGFRFHIGTFATMDLSNSGPKGFSTNQPVEQTDRSQSEQIFGLLMNDLLDGADHPEIWEAFPQFIQQLPHLSSVMRDNAGLLQSPRVDVRLAFTILVAMGSAAQGDPAGALAFLEDSATRYTESPLVQGAVFHIQSLLDPGNPKFDLKSKFCMRPFHELDVLEGSTHLCCANWLNLSTGDMAQAEKWQDIWNSPTAERIRASIHDGSFRHCNKVSCPAIQANKLPGHTEVAAMSPKWRMVVEQKETHLPHGPERVNLAYDKTCNLSCPSCRTEKIAADSATRARFDQLQERSILPMLKEAKIVFITGSGDPFASKNFRNLMERLDADAYPDLRFIIMTNAMLFNRREWDRFPALHGRVLSLQISIDAAAGPTHELLRRGARWEVMQENLQFAADLLHAGKVEQIHLSFTVQTENYSEMGDAVDLADRLGVTGLYFGKITNWGTFTDQQYRAKAVFQPAHPLHHDFVKSMRDPRLRTSRVNIGNLIDFIPVAA</sequence>
<evidence type="ECO:0000256" key="3">
    <source>
        <dbReference type="ARBA" id="ARBA00022723"/>
    </source>
</evidence>
<dbReference type="InterPro" id="IPR058240">
    <property type="entry name" value="rSAM_sf"/>
</dbReference>
<dbReference type="Gene3D" id="3.20.20.70">
    <property type="entry name" value="Aldolase class I"/>
    <property type="match status" value="1"/>
</dbReference>
<dbReference type="PANTHER" id="PTHR11228">
    <property type="entry name" value="RADICAL SAM DOMAIN PROTEIN"/>
    <property type="match status" value="1"/>
</dbReference>
<dbReference type="Pfam" id="PF04055">
    <property type="entry name" value="Radical_SAM"/>
    <property type="match status" value="1"/>
</dbReference>
<proteinExistence type="predicted"/>
<dbReference type="InterPro" id="IPR013785">
    <property type="entry name" value="Aldolase_TIM"/>
</dbReference>
<dbReference type="CDD" id="cd21109">
    <property type="entry name" value="SPASM"/>
    <property type="match status" value="1"/>
</dbReference>
<keyword evidence="4" id="KW-0408">Iron</keyword>
<dbReference type="InterPro" id="IPR050377">
    <property type="entry name" value="Radical_SAM_PqqE_MftC-like"/>
</dbReference>
<evidence type="ECO:0000256" key="2">
    <source>
        <dbReference type="ARBA" id="ARBA00022691"/>
    </source>
</evidence>
<evidence type="ECO:0000256" key="5">
    <source>
        <dbReference type="ARBA" id="ARBA00023014"/>
    </source>
</evidence>
<comment type="cofactor">
    <cofactor evidence="1">
        <name>[4Fe-4S] cluster</name>
        <dbReference type="ChEBI" id="CHEBI:49883"/>
    </cofactor>
</comment>
<dbReference type="SFLD" id="SFLDS00029">
    <property type="entry name" value="Radical_SAM"/>
    <property type="match status" value="1"/>
</dbReference>
<dbReference type="SUPFAM" id="SSF102114">
    <property type="entry name" value="Radical SAM enzymes"/>
    <property type="match status" value="1"/>
</dbReference>
<keyword evidence="2" id="KW-0949">S-adenosyl-L-methionine</keyword>
<dbReference type="InterPro" id="IPR007197">
    <property type="entry name" value="rSAM"/>
</dbReference>
<dbReference type="CDD" id="cd01335">
    <property type="entry name" value="Radical_SAM"/>
    <property type="match status" value="1"/>
</dbReference>
<keyword evidence="5" id="KW-0411">Iron-sulfur</keyword>
<reference evidence="7" key="1">
    <citation type="submission" date="2022-04" db="EMBL/GenBank/DDBJ databases">
        <title>Tomato heritable bacteria conferring resistance against bacterial wilt.</title>
        <authorList>
            <person name="Yin J."/>
        </authorList>
    </citation>
    <scope>NUCLEOTIDE SEQUENCE</scope>
    <source>
        <strain evidence="7">Cra20</strain>
    </source>
</reference>
<organism evidence="7">
    <name type="scientific">Sphingomonas psychrotolerans</name>
    <dbReference type="NCBI Taxonomy" id="1327635"/>
    <lineage>
        <taxon>Bacteria</taxon>
        <taxon>Pseudomonadati</taxon>
        <taxon>Pseudomonadota</taxon>
        <taxon>Alphaproteobacteria</taxon>
        <taxon>Sphingomonadales</taxon>
        <taxon>Sphingomonadaceae</taxon>
        <taxon>Sphingomonas</taxon>
    </lineage>
</organism>
<accession>A0ABU3N550</accession>
<dbReference type="EMBL" id="JALMLT010000003">
    <property type="protein sequence ID" value="MDT8759657.1"/>
    <property type="molecule type" value="Genomic_DNA"/>
</dbReference>
<dbReference type="PANTHER" id="PTHR11228:SF7">
    <property type="entry name" value="PQQA PEPTIDE CYCLASE"/>
    <property type="match status" value="1"/>
</dbReference>
<protein>
    <submittedName>
        <fullName evidence="7">Radical SAM protein</fullName>
    </submittedName>
</protein>
<comment type="caution">
    <text evidence="7">The sequence shown here is derived from an EMBL/GenBank/DDBJ whole genome shotgun (WGS) entry which is preliminary data.</text>
</comment>
<feature type="domain" description="Radical SAM core" evidence="6">
    <location>
        <begin position="295"/>
        <end position="457"/>
    </location>
</feature>